<evidence type="ECO:0000313" key="1">
    <source>
        <dbReference type="EMBL" id="KAF2868773.1"/>
    </source>
</evidence>
<sequence>MKGCVSFASIVLVSALRKRSNLQERSSSRCVRCMPRSLAICGLLEVSQQAFVCFLWGGSRPPHLYSTPTPADPRLLLGYMTHRKPTESGIQSAR</sequence>
<accession>A0A7C8I6X0</accession>
<proteinExistence type="predicted"/>
<gene>
    <name evidence="1" type="ORF">BDV95DRAFT_123009</name>
</gene>
<dbReference type="Proteomes" id="UP000481861">
    <property type="component" value="Unassembled WGS sequence"/>
</dbReference>
<evidence type="ECO:0000313" key="2">
    <source>
        <dbReference type="Proteomes" id="UP000481861"/>
    </source>
</evidence>
<protein>
    <submittedName>
        <fullName evidence="1">Uncharacterized protein</fullName>
    </submittedName>
</protein>
<name>A0A7C8I6X0_9PLEO</name>
<reference evidence="1 2" key="1">
    <citation type="submission" date="2020-01" db="EMBL/GenBank/DDBJ databases">
        <authorList>
            <consortium name="DOE Joint Genome Institute"/>
            <person name="Haridas S."/>
            <person name="Albert R."/>
            <person name="Binder M."/>
            <person name="Bloem J."/>
            <person name="Labutti K."/>
            <person name="Salamov A."/>
            <person name="Andreopoulos B."/>
            <person name="Baker S.E."/>
            <person name="Barry K."/>
            <person name="Bills G."/>
            <person name="Bluhm B.H."/>
            <person name="Cannon C."/>
            <person name="Castanera R."/>
            <person name="Culley D.E."/>
            <person name="Daum C."/>
            <person name="Ezra D."/>
            <person name="Gonzalez J.B."/>
            <person name="Henrissat B."/>
            <person name="Kuo A."/>
            <person name="Liang C."/>
            <person name="Lipzen A."/>
            <person name="Lutzoni F."/>
            <person name="Magnuson J."/>
            <person name="Mondo S."/>
            <person name="Nolan M."/>
            <person name="Ohm R."/>
            <person name="Pangilinan J."/>
            <person name="Park H.-J.H."/>
            <person name="Ramirez L."/>
            <person name="Alfaro M."/>
            <person name="Sun H."/>
            <person name="Tritt A."/>
            <person name="Yoshinaga Y."/>
            <person name="Zwiers L.-H.L."/>
            <person name="Turgeon B.G."/>
            <person name="Goodwin S.B."/>
            <person name="Spatafora J.W."/>
            <person name="Crous P.W."/>
            <person name="Grigoriev I.V."/>
        </authorList>
    </citation>
    <scope>NUCLEOTIDE SEQUENCE [LARGE SCALE GENOMIC DNA]</scope>
    <source>
        <strain evidence="1 2">CBS 611.86</strain>
    </source>
</reference>
<comment type="caution">
    <text evidence="1">The sequence shown here is derived from an EMBL/GenBank/DDBJ whole genome shotgun (WGS) entry which is preliminary data.</text>
</comment>
<keyword evidence="2" id="KW-1185">Reference proteome</keyword>
<dbReference type="EMBL" id="JAADJZ010000018">
    <property type="protein sequence ID" value="KAF2868773.1"/>
    <property type="molecule type" value="Genomic_DNA"/>
</dbReference>
<dbReference type="AlphaFoldDB" id="A0A7C8I6X0"/>
<organism evidence="1 2">
    <name type="scientific">Massariosphaeria phaeospora</name>
    <dbReference type="NCBI Taxonomy" id="100035"/>
    <lineage>
        <taxon>Eukaryota</taxon>
        <taxon>Fungi</taxon>
        <taxon>Dikarya</taxon>
        <taxon>Ascomycota</taxon>
        <taxon>Pezizomycotina</taxon>
        <taxon>Dothideomycetes</taxon>
        <taxon>Pleosporomycetidae</taxon>
        <taxon>Pleosporales</taxon>
        <taxon>Pleosporales incertae sedis</taxon>
        <taxon>Massariosphaeria</taxon>
    </lineage>
</organism>